<sequence>MSKEVSGKLSSRVMNMKFMKQADQAEEIEQEKQKVQHHADTSEWALSGGEEFKSRLRPQLRTAGATEIMEHTQSTPVVGRRKFGSPAKTEPEGATEPGLDELWENQKGKKRKAGETAGEKGEKETDRSEDEGEEAPAKRFKPEQEKRDKRERKSSKRKN</sequence>
<feature type="compositionally biased region" description="Basic residues" evidence="1">
    <location>
        <begin position="149"/>
        <end position="159"/>
    </location>
</feature>
<dbReference type="AlphaFoldDB" id="A0A0P1KTS4"/>
<proteinExistence type="predicted"/>
<gene>
    <name evidence="2" type="ORF">LAQU0_S09e03026g</name>
</gene>
<name>A0A0P1KTS4_9SACH</name>
<feature type="compositionally biased region" description="Basic and acidic residues" evidence="1">
    <location>
        <begin position="113"/>
        <end position="126"/>
    </location>
</feature>
<feature type="region of interest" description="Disordered" evidence="1">
    <location>
        <begin position="24"/>
        <end position="159"/>
    </location>
</feature>
<feature type="compositionally biased region" description="Basic and acidic residues" evidence="1">
    <location>
        <begin position="135"/>
        <end position="148"/>
    </location>
</feature>
<dbReference type="Proteomes" id="UP000236544">
    <property type="component" value="Unassembled WGS sequence"/>
</dbReference>
<evidence type="ECO:0000256" key="1">
    <source>
        <dbReference type="SAM" id="MobiDB-lite"/>
    </source>
</evidence>
<feature type="compositionally biased region" description="Basic and acidic residues" evidence="1">
    <location>
        <begin position="30"/>
        <end position="41"/>
    </location>
</feature>
<dbReference type="Pfam" id="PF10175">
    <property type="entry name" value="MPP6"/>
    <property type="match status" value="1"/>
</dbReference>
<keyword evidence="3" id="KW-1185">Reference proteome</keyword>
<evidence type="ECO:0000313" key="3">
    <source>
        <dbReference type="Proteomes" id="UP000236544"/>
    </source>
</evidence>
<accession>A0A0P1KTS4</accession>
<protein>
    <submittedName>
        <fullName evidence="2">LAQU0S09e03026g1_1</fullName>
    </submittedName>
</protein>
<reference evidence="3" key="1">
    <citation type="submission" date="2015-10" db="EMBL/GenBank/DDBJ databases">
        <authorList>
            <person name="Devillers H."/>
        </authorList>
    </citation>
    <scope>NUCLEOTIDE SEQUENCE [LARGE SCALE GENOMIC DNA]</scope>
</reference>
<organism evidence="2 3">
    <name type="scientific">Lachancea quebecensis</name>
    <dbReference type="NCBI Taxonomy" id="1654605"/>
    <lineage>
        <taxon>Eukaryota</taxon>
        <taxon>Fungi</taxon>
        <taxon>Dikarya</taxon>
        <taxon>Ascomycota</taxon>
        <taxon>Saccharomycotina</taxon>
        <taxon>Saccharomycetes</taxon>
        <taxon>Saccharomycetales</taxon>
        <taxon>Saccharomycetaceae</taxon>
        <taxon>Lachancea</taxon>
    </lineage>
</organism>
<evidence type="ECO:0000313" key="2">
    <source>
        <dbReference type="EMBL" id="CUS23361.1"/>
    </source>
</evidence>
<dbReference type="OrthoDB" id="4084022at2759"/>
<dbReference type="EMBL" id="LN890527">
    <property type="protein sequence ID" value="CUS23361.1"/>
    <property type="molecule type" value="Genomic_DNA"/>
</dbReference>